<protein>
    <submittedName>
        <fullName evidence="2">Uncharacterized protein</fullName>
    </submittedName>
</protein>
<gene>
    <name evidence="2" type="ORF">H9Y04_44190</name>
</gene>
<name>A0ABR7SX41_9ACTN</name>
<accession>A0ABR7SX41</accession>
<evidence type="ECO:0000256" key="1">
    <source>
        <dbReference type="SAM" id="MobiDB-lite"/>
    </source>
</evidence>
<feature type="region of interest" description="Disordered" evidence="1">
    <location>
        <begin position="90"/>
        <end position="130"/>
    </location>
</feature>
<organism evidence="2 3">
    <name type="scientific">Streptomyces polyasparticus</name>
    <dbReference type="NCBI Taxonomy" id="2767826"/>
    <lineage>
        <taxon>Bacteria</taxon>
        <taxon>Bacillati</taxon>
        <taxon>Actinomycetota</taxon>
        <taxon>Actinomycetes</taxon>
        <taxon>Kitasatosporales</taxon>
        <taxon>Streptomycetaceae</taxon>
        <taxon>Streptomyces</taxon>
    </lineage>
</organism>
<proteinExistence type="predicted"/>
<reference evidence="2 3" key="1">
    <citation type="submission" date="2020-08" db="EMBL/GenBank/DDBJ databases">
        <title>Genemic of Streptomyces polyaspartic.</title>
        <authorList>
            <person name="Liu W."/>
        </authorList>
    </citation>
    <scope>NUCLEOTIDE SEQUENCE [LARGE SCALE GENOMIC DNA]</scope>
    <source>
        <strain evidence="2 3">TRM66268-LWL</strain>
    </source>
</reference>
<feature type="compositionally biased region" description="Low complexity" evidence="1">
    <location>
        <begin position="94"/>
        <end position="111"/>
    </location>
</feature>
<keyword evidence="3" id="KW-1185">Reference proteome</keyword>
<sequence>MTRIEILTLTVGLVVASATALPFLWRVVRRSARVVVGGEQFLTEWNGTPTQPGIPRRLAAVEEQLDRMGHELFPNSGTSLRDAVDRLEARLDHLTPTTPTARTAPIPLPRAGDVSARGEPALGEDDARCR</sequence>
<dbReference type="RefSeq" id="WP_187819925.1">
    <property type="nucleotide sequence ID" value="NZ_JACTVJ010000045.1"/>
</dbReference>
<dbReference type="Proteomes" id="UP000642284">
    <property type="component" value="Unassembled WGS sequence"/>
</dbReference>
<dbReference type="EMBL" id="JACTVJ010000045">
    <property type="protein sequence ID" value="MBC9719522.1"/>
    <property type="molecule type" value="Genomic_DNA"/>
</dbReference>
<comment type="caution">
    <text evidence="2">The sequence shown here is derived from an EMBL/GenBank/DDBJ whole genome shotgun (WGS) entry which is preliminary data.</text>
</comment>
<evidence type="ECO:0000313" key="2">
    <source>
        <dbReference type="EMBL" id="MBC9719522.1"/>
    </source>
</evidence>
<evidence type="ECO:0000313" key="3">
    <source>
        <dbReference type="Proteomes" id="UP000642284"/>
    </source>
</evidence>